<feature type="coiled-coil region" evidence="2">
    <location>
        <begin position="31"/>
        <end position="58"/>
    </location>
</feature>
<evidence type="ECO:0000256" key="3">
    <source>
        <dbReference type="SAM" id="SignalP"/>
    </source>
</evidence>
<dbReference type="GO" id="GO:0004222">
    <property type="term" value="F:metalloendopeptidase activity"/>
    <property type="evidence" value="ECO:0007669"/>
    <property type="project" value="TreeGrafter"/>
</dbReference>
<reference evidence="5 6" key="1">
    <citation type="journal article" date="2016" name="Nat. Commun.">
        <title>Thousands of microbial genomes shed light on interconnected biogeochemical processes in an aquifer system.</title>
        <authorList>
            <person name="Anantharaman K."/>
            <person name="Brown C.T."/>
            <person name="Hug L.A."/>
            <person name="Sharon I."/>
            <person name="Castelle C.J."/>
            <person name="Probst A.J."/>
            <person name="Thomas B.C."/>
            <person name="Singh A."/>
            <person name="Wilkins M.J."/>
            <person name="Karaoz U."/>
            <person name="Brodie E.L."/>
            <person name="Williams K.H."/>
            <person name="Hubbard S.S."/>
            <person name="Banfield J.F."/>
        </authorList>
    </citation>
    <scope>NUCLEOTIDE SEQUENCE [LARGE SCALE GENOMIC DNA]</scope>
</reference>
<organism evidence="5 6">
    <name type="scientific">Candidatus Zambryskibacteria bacterium RIFCSPLOWO2_02_FULL_39_14</name>
    <dbReference type="NCBI Taxonomy" id="1802769"/>
    <lineage>
        <taxon>Bacteria</taxon>
        <taxon>Candidatus Zambryskiibacteriota</taxon>
    </lineage>
</organism>
<evidence type="ECO:0000313" key="5">
    <source>
        <dbReference type="EMBL" id="OHB08014.1"/>
    </source>
</evidence>
<proteinExistence type="predicted"/>
<dbReference type="EMBL" id="MHWM01000032">
    <property type="protein sequence ID" value="OHB08014.1"/>
    <property type="molecule type" value="Genomic_DNA"/>
</dbReference>
<dbReference type="Pfam" id="PF01551">
    <property type="entry name" value="Peptidase_M23"/>
    <property type="match status" value="1"/>
</dbReference>
<name>A0A1G2UEZ1_9BACT</name>
<feature type="signal peptide" evidence="3">
    <location>
        <begin position="1"/>
        <end position="21"/>
    </location>
</feature>
<dbReference type="PANTHER" id="PTHR21666">
    <property type="entry name" value="PEPTIDASE-RELATED"/>
    <property type="match status" value="1"/>
</dbReference>
<dbReference type="AlphaFoldDB" id="A0A1G2UEZ1"/>
<gene>
    <name evidence="5" type="ORF">A3I86_01390</name>
</gene>
<accession>A0A1G2UEZ1</accession>
<dbReference type="InterPro" id="IPR016047">
    <property type="entry name" value="M23ase_b-sheet_dom"/>
</dbReference>
<protein>
    <recommendedName>
        <fullName evidence="4">M23ase beta-sheet core domain-containing protein</fullName>
    </recommendedName>
</protein>
<feature type="coiled-coil region" evidence="2">
    <location>
        <begin position="147"/>
        <end position="226"/>
    </location>
</feature>
<dbReference type="InterPro" id="IPR050570">
    <property type="entry name" value="Cell_wall_metabolism_enzyme"/>
</dbReference>
<dbReference type="SUPFAM" id="SSF51261">
    <property type="entry name" value="Duplicated hybrid motif"/>
    <property type="match status" value="1"/>
</dbReference>
<evidence type="ECO:0000256" key="1">
    <source>
        <dbReference type="ARBA" id="ARBA00022729"/>
    </source>
</evidence>
<dbReference type="CDD" id="cd12797">
    <property type="entry name" value="M23_peptidase"/>
    <property type="match status" value="1"/>
</dbReference>
<feature type="domain" description="M23ase beta-sheet core" evidence="4">
    <location>
        <begin position="282"/>
        <end position="387"/>
    </location>
</feature>
<dbReference type="Proteomes" id="UP000177096">
    <property type="component" value="Unassembled WGS sequence"/>
</dbReference>
<dbReference type="Gene3D" id="2.70.70.10">
    <property type="entry name" value="Glucose Permease (Domain IIA)"/>
    <property type="match status" value="1"/>
</dbReference>
<keyword evidence="1 3" id="KW-0732">Signal</keyword>
<sequence length="425" mass="48039">MKLRFSNIFFLFLFVPMILSAANPSDLEKQIDNVRKEREILLEEQKRLQIELEAVNKEAQTLGGAVKSLDATRKKLASDINITQSKISSTNLTIKSLENTMNEKEQQIVIHRRAIADTLTRLSDYDSRPLLLNLLATTKLSDIWGDRNRLEDLNTRLEEEIKDLRETRKALNQEKAKKEKVKEEQLSLQDQLSGQKSVVEENQKAKEKLLTETKNKEAEYQKMLAENLARQKEFEEDLFRLESELQFALDPTLIPKLQHGLLAWPLSKIFVTDTFGVRPTRYHNGVDFRASQGTPIMAMDAGIVKGEANTDDQKGCYSYGRWIFIQHDNGLSSIYAHLSASVVKTGQNVKRGEIIGYSGGYPRVYGSGNSTGPHLHIGLYASQGVKISPFTSQRYKDTGSGCHNIYIPLASTDAYLDPLAYLPSL</sequence>
<dbReference type="PANTHER" id="PTHR21666:SF289">
    <property type="entry name" value="L-ALA--D-GLU ENDOPEPTIDASE"/>
    <property type="match status" value="1"/>
</dbReference>
<evidence type="ECO:0000256" key="2">
    <source>
        <dbReference type="SAM" id="Coils"/>
    </source>
</evidence>
<evidence type="ECO:0000313" key="6">
    <source>
        <dbReference type="Proteomes" id="UP000177096"/>
    </source>
</evidence>
<evidence type="ECO:0000259" key="4">
    <source>
        <dbReference type="Pfam" id="PF01551"/>
    </source>
</evidence>
<feature type="coiled-coil region" evidence="2">
    <location>
        <begin position="87"/>
        <end position="114"/>
    </location>
</feature>
<dbReference type="InterPro" id="IPR011055">
    <property type="entry name" value="Dup_hybrid_motif"/>
</dbReference>
<feature type="chain" id="PRO_5009584706" description="M23ase beta-sheet core domain-containing protein" evidence="3">
    <location>
        <begin position="22"/>
        <end position="425"/>
    </location>
</feature>
<keyword evidence="2" id="KW-0175">Coiled coil</keyword>
<dbReference type="Gene3D" id="6.10.250.3150">
    <property type="match status" value="1"/>
</dbReference>
<comment type="caution">
    <text evidence="5">The sequence shown here is derived from an EMBL/GenBank/DDBJ whole genome shotgun (WGS) entry which is preliminary data.</text>
</comment>